<keyword evidence="3" id="KW-1185">Reference proteome</keyword>
<accession>A0ABV7DQ84</accession>
<proteinExistence type="predicted"/>
<protein>
    <submittedName>
        <fullName evidence="2">WGR domain-containing protein</fullName>
    </submittedName>
</protein>
<dbReference type="InterPro" id="IPR008893">
    <property type="entry name" value="WGR_domain"/>
</dbReference>
<organism evidence="2 3">
    <name type="scientific">Tabrizicola soli</name>
    <dbReference type="NCBI Taxonomy" id="2185115"/>
    <lineage>
        <taxon>Bacteria</taxon>
        <taxon>Pseudomonadati</taxon>
        <taxon>Pseudomonadota</taxon>
        <taxon>Alphaproteobacteria</taxon>
        <taxon>Rhodobacterales</taxon>
        <taxon>Paracoccaceae</taxon>
        <taxon>Tabrizicola</taxon>
    </lineage>
</organism>
<name>A0ABV7DQ84_9RHOB</name>
<dbReference type="Proteomes" id="UP001595445">
    <property type="component" value="Unassembled WGS sequence"/>
</dbReference>
<gene>
    <name evidence="2" type="ORF">ACFOD6_02530</name>
</gene>
<dbReference type="Gene3D" id="2.20.140.10">
    <property type="entry name" value="WGR domain"/>
    <property type="match status" value="1"/>
</dbReference>
<dbReference type="RefSeq" id="WP_197646574.1">
    <property type="nucleotide sequence ID" value="NZ_JAEACP010000019.1"/>
</dbReference>
<dbReference type="PROSITE" id="PS51977">
    <property type="entry name" value="WGR"/>
    <property type="match status" value="1"/>
</dbReference>
<sequence>MQPVHFHRVNAEANMARFDHVNIAPTLFGEVSVLRSWGRIGSHGRTSVETWATSEEAETAAALALRQKAQRGYFAAL</sequence>
<reference evidence="3" key="1">
    <citation type="journal article" date="2019" name="Int. J. Syst. Evol. Microbiol.">
        <title>The Global Catalogue of Microorganisms (GCM) 10K type strain sequencing project: providing services to taxonomists for standard genome sequencing and annotation.</title>
        <authorList>
            <consortium name="The Broad Institute Genomics Platform"/>
            <consortium name="The Broad Institute Genome Sequencing Center for Infectious Disease"/>
            <person name="Wu L."/>
            <person name="Ma J."/>
        </authorList>
    </citation>
    <scope>NUCLEOTIDE SEQUENCE [LARGE SCALE GENOMIC DNA]</scope>
    <source>
        <strain evidence="3">KCTC 62102</strain>
    </source>
</reference>
<evidence type="ECO:0000259" key="1">
    <source>
        <dbReference type="PROSITE" id="PS51977"/>
    </source>
</evidence>
<dbReference type="SUPFAM" id="SSF142921">
    <property type="entry name" value="WGR domain-like"/>
    <property type="match status" value="1"/>
</dbReference>
<dbReference type="InterPro" id="IPR036930">
    <property type="entry name" value="WGR_dom_sf"/>
</dbReference>
<dbReference type="SMART" id="SM00773">
    <property type="entry name" value="WGR"/>
    <property type="match status" value="1"/>
</dbReference>
<evidence type="ECO:0000313" key="2">
    <source>
        <dbReference type="EMBL" id="MFC3084916.1"/>
    </source>
</evidence>
<dbReference type="CDD" id="cd07996">
    <property type="entry name" value="WGR_MMR_like"/>
    <property type="match status" value="1"/>
</dbReference>
<dbReference type="InterPro" id="IPR049809">
    <property type="entry name" value="YehF/YfeS-like_WGR"/>
</dbReference>
<feature type="domain" description="WGR" evidence="1">
    <location>
        <begin position="1"/>
        <end position="77"/>
    </location>
</feature>
<evidence type="ECO:0000313" key="3">
    <source>
        <dbReference type="Proteomes" id="UP001595445"/>
    </source>
</evidence>
<dbReference type="EMBL" id="JBHRSM010000004">
    <property type="protein sequence ID" value="MFC3084916.1"/>
    <property type="molecule type" value="Genomic_DNA"/>
</dbReference>
<comment type="caution">
    <text evidence="2">The sequence shown here is derived from an EMBL/GenBank/DDBJ whole genome shotgun (WGS) entry which is preliminary data.</text>
</comment>
<dbReference type="Pfam" id="PF05406">
    <property type="entry name" value="WGR"/>
    <property type="match status" value="1"/>
</dbReference>